<reference evidence="1 2" key="1">
    <citation type="submission" date="2005-09" db="EMBL/GenBank/DDBJ databases">
        <authorList>
            <person name="Mural R.J."/>
            <person name="Li P.W."/>
            <person name="Adams M.D."/>
            <person name="Amanatides P.G."/>
            <person name="Baden-Tillson H."/>
            <person name="Barnstead M."/>
            <person name="Chin S.H."/>
            <person name="Dew I."/>
            <person name="Evans C.A."/>
            <person name="Ferriera S."/>
            <person name="Flanigan M."/>
            <person name="Fosler C."/>
            <person name="Glodek A."/>
            <person name="Gu Z."/>
            <person name="Holt R.A."/>
            <person name="Jennings D."/>
            <person name="Kraft C.L."/>
            <person name="Lu F."/>
            <person name="Nguyen T."/>
            <person name="Nusskern D.R."/>
            <person name="Pfannkoch C.M."/>
            <person name="Sitter C."/>
            <person name="Sutton G.G."/>
            <person name="Venter J.C."/>
            <person name="Wang Z."/>
            <person name="Woodage T."/>
            <person name="Zheng X.H."/>
            <person name="Zhong F."/>
        </authorList>
    </citation>
    <scope>NUCLEOTIDE SEQUENCE [LARGE SCALE GENOMIC DNA]</scope>
    <source>
        <strain>BN</strain>
        <strain evidence="2">Sprague-Dawley</strain>
    </source>
</reference>
<gene>
    <name evidence="1" type="ORF">rCG_40766</name>
</gene>
<organism evidence="1 2">
    <name type="scientific">Rattus norvegicus</name>
    <name type="common">Rat</name>
    <dbReference type="NCBI Taxonomy" id="10116"/>
    <lineage>
        <taxon>Eukaryota</taxon>
        <taxon>Metazoa</taxon>
        <taxon>Chordata</taxon>
        <taxon>Craniata</taxon>
        <taxon>Vertebrata</taxon>
        <taxon>Euteleostomi</taxon>
        <taxon>Mammalia</taxon>
        <taxon>Eutheria</taxon>
        <taxon>Euarchontoglires</taxon>
        <taxon>Glires</taxon>
        <taxon>Rodentia</taxon>
        <taxon>Myomorpha</taxon>
        <taxon>Muroidea</taxon>
        <taxon>Muridae</taxon>
        <taxon>Murinae</taxon>
        <taxon>Rattus</taxon>
    </lineage>
</organism>
<evidence type="ECO:0000313" key="2">
    <source>
        <dbReference type="Proteomes" id="UP000234681"/>
    </source>
</evidence>
<sequence>MWFCAELCNTSGLRRPRETGQMCSQEL</sequence>
<dbReference type="Proteomes" id="UP000234681">
    <property type="component" value="Chromosome 1"/>
</dbReference>
<name>A6KNY0_RAT</name>
<proteinExistence type="predicted"/>
<evidence type="ECO:0000313" key="1">
    <source>
        <dbReference type="EMBL" id="EDL83746.1"/>
    </source>
</evidence>
<dbReference type="EMBL" id="CH474077">
    <property type="protein sequence ID" value="EDL83746.1"/>
    <property type="molecule type" value="Genomic_DNA"/>
</dbReference>
<dbReference type="AlphaFoldDB" id="A6KNY0"/>
<accession>A6KNY0</accession>
<protein>
    <submittedName>
        <fullName evidence="1">RCG40766</fullName>
    </submittedName>
</protein>